<dbReference type="Pfam" id="PF00563">
    <property type="entry name" value="EAL"/>
    <property type="match status" value="1"/>
</dbReference>
<evidence type="ECO:0000256" key="1">
    <source>
        <dbReference type="SAM" id="Phobius"/>
    </source>
</evidence>
<dbReference type="InterPro" id="IPR043128">
    <property type="entry name" value="Rev_trsase/Diguanyl_cyclase"/>
</dbReference>
<keyword evidence="1" id="KW-0812">Transmembrane</keyword>
<dbReference type="PROSITE" id="PS50887">
    <property type="entry name" value="GGDEF"/>
    <property type="match status" value="1"/>
</dbReference>
<feature type="transmembrane region" description="Helical" evidence="1">
    <location>
        <begin position="171"/>
        <end position="191"/>
    </location>
</feature>
<keyword evidence="1" id="KW-1133">Transmembrane helix</keyword>
<sequence length="650" mass="72299">MLEAILIATIIIFALAAGYMSFLIFERQESLSKASRYDVSWSASQGVNEFVRLLQRVTALAEEPTTPRQEEVQLRFDILKGRLNLFRSGDFERFVNQTEERQAIVGRLNDLVEQLDEMIGRVDDPETAQRILRLMAPLEADLVGLASEAAYFSSVEITQFENELLQLHRNFSLVALGFFLCGLAFIALLGWHNRLLTRTHLRLRAANRDLRRASDDLTRMAHYDLLTGLPNRLLLRKHLEEMYTSAGGRIARGSRALMCLDLDNFKNVNDTLGHPAGDALLREVATRITNLVSQNGMVARLGGDEFVIILSNIGVEDAAALAGSLVEAIGKPYELEDHQVVVGTSIGIAFAPDAAGDPDSLLKDADLALYRAKDDGRGTYRFFEPEMDAQLQRRRMLELQLRSANFDTDFELLFQPLVDLQTKKVTTIEALLRWTSTFHGTVAPDEFIPIAEDSGLIVPLGAWVLEKACTLASDLPPYINVAVNLSATQIRRSNVVDTISTILSETGLSPDRLEVEITETLLLDDNREVNSALRQLRALGVRISLDDFGTGYSSLAYLRRFTVDKVKIDRSFVADIVGDPDHLAIVQAIVGLTHALGMTSVAEGLETEEQLLLIRASGCDEAQGYLFSPPVPEDEIKEFLARRGWKLRVA</sequence>
<dbReference type="Gene3D" id="3.30.70.270">
    <property type="match status" value="1"/>
</dbReference>
<dbReference type="SMART" id="SM00052">
    <property type="entry name" value="EAL"/>
    <property type="match status" value="1"/>
</dbReference>
<name>A0ABT2LJ94_9HYPH</name>
<dbReference type="Proteomes" id="UP001320831">
    <property type="component" value="Unassembled WGS sequence"/>
</dbReference>
<dbReference type="Pfam" id="PF00990">
    <property type="entry name" value="GGDEF"/>
    <property type="match status" value="1"/>
</dbReference>
<dbReference type="PANTHER" id="PTHR44757:SF2">
    <property type="entry name" value="BIOFILM ARCHITECTURE MAINTENANCE PROTEIN MBAA"/>
    <property type="match status" value="1"/>
</dbReference>
<dbReference type="RefSeq" id="WP_260901151.1">
    <property type="nucleotide sequence ID" value="NZ_JAOCZP010000002.1"/>
</dbReference>
<dbReference type="SUPFAM" id="SSF55073">
    <property type="entry name" value="Nucleotide cyclase"/>
    <property type="match status" value="1"/>
</dbReference>
<keyword evidence="1" id="KW-0472">Membrane</keyword>
<feature type="domain" description="GGDEF" evidence="3">
    <location>
        <begin position="253"/>
        <end position="385"/>
    </location>
</feature>
<protein>
    <submittedName>
        <fullName evidence="4">EAL domain-containing protein</fullName>
    </submittedName>
</protein>
<reference evidence="4 5" key="1">
    <citation type="submission" date="2022-09" db="EMBL/GenBank/DDBJ databases">
        <title>Chelativorans salina sp. nov., a novel slightly halophilic bacterium isolated from a saline lake sediment enrichment.</title>
        <authorList>
            <person name="Gao L."/>
            <person name="Fang B.-Z."/>
            <person name="Li W.-J."/>
        </authorList>
    </citation>
    <scope>NUCLEOTIDE SEQUENCE [LARGE SCALE GENOMIC DNA]</scope>
    <source>
        <strain evidence="4 5">EGI FJ00035</strain>
    </source>
</reference>
<dbReference type="EMBL" id="JAOCZP010000002">
    <property type="protein sequence ID" value="MCT7374661.1"/>
    <property type="molecule type" value="Genomic_DNA"/>
</dbReference>
<dbReference type="NCBIfam" id="TIGR00254">
    <property type="entry name" value="GGDEF"/>
    <property type="match status" value="1"/>
</dbReference>
<dbReference type="SMART" id="SM00267">
    <property type="entry name" value="GGDEF"/>
    <property type="match status" value="1"/>
</dbReference>
<gene>
    <name evidence="4" type="ORF">N5A92_06390</name>
</gene>
<dbReference type="InterPro" id="IPR052155">
    <property type="entry name" value="Biofilm_reg_signaling"/>
</dbReference>
<dbReference type="CDD" id="cd01949">
    <property type="entry name" value="GGDEF"/>
    <property type="match status" value="1"/>
</dbReference>
<comment type="caution">
    <text evidence="4">The sequence shown here is derived from an EMBL/GenBank/DDBJ whole genome shotgun (WGS) entry which is preliminary data.</text>
</comment>
<dbReference type="CDD" id="cd01948">
    <property type="entry name" value="EAL"/>
    <property type="match status" value="1"/>
</dbReference>
<evidence type="ECO:0000313" key="5">
    <source>
        <dbReference type="Proteomes" id="UP001320831"/>
    </source>
</evidence>
<proteinExistence type="predicted"/>
<feature type="transmembrane region" description="Helical" evidence="1">
    <location>
        <begin position="6"/>
        <end position="25"/>
    </location>
</feature>
<dbReference type="SUPFAM" id="SSF141868">
    <property type="entry name" value="EAL domain-like"/>
    <property type="match status" value="1"/>
</dbReference>
<feature type="domain" description="EAL" evidence="2">
    <location>
        <begin position="394"/>
        <end position="644"/>
    </location>
</feature>
<accession>A0ABT2LJ94</accession>
<dbReference type="PANTHER" id="PTHR44757">
    <property type="entry name" value="DIGUANYLATE CYCLASE DGCP"/>
    <property type="match status" value="1"/>
</dbReference>
<dbReference type="InterPro" id="IPR029787">
    <property type="entry name" value="Nucleotide_cyclase"/>
</dbReference>
<dbReference type="PROSITE" id="PS50883">
    <property type="entry name" value="EAL"/>
    <property type="match status" value="1"/>
</dbReference>
<organism evidence="4 5">
    <name type="scientific">Chelativorans salis</name>
    <dbReference type="NCBI Taxonomy" id="2978478"/>
    <lineage>
        <taxon>Bacteria</taxon>
        <taxon>Pseudomonadati</taxon>
        <taxon>Pseudomonadota</taxon>
        <taxon>Alphaproteobacteria</taxon>
        <taxon>Hyphomicrobiales</taxon>
        <taxon>Phyllobacteriaceae</taxon>
        <taxon>Chelativorans</taxon>
    </lineage>
</organism>
<evidence type="ECO:0000259" key="2">
    <source>
        <dbReference type="PROSITE" id="PS50883"/>
    </source>
</evidence>
<dbReference type="Gene3D" id="3.20.20.450">
    <property type="entry name" value="EAL domain"/>
    <property type="match status" value="1"/>
</dbReference>
<evidence type="ECO:0000259" key="3">
    <source>
        <dbReference type="PROSITE" id="PS50887"/>
    </source>
</evidence>
<dbReference type="InterPro" id="IPR001633">
    <property type="entry name" value="EAL_dom"/>
</dbReference>
<dbReference type="InterPro" id="IPR035919">
    <property type="entry name" value="EAL_sf"/>
</dbReference>
<keyword evidence="5" id="KW-1185">Reference proteome</keyword>
<dbReference type="InterPro" id="IPR000160">
    <property type="entry name" value="GGDEF_dom"/>
</dbReference>
<evidence type="ECO:0000313" key="4">
    <source>
        <dbReference type="EMBL" id="MCT7374661.1"/>
    </source>
</evidence>